<dbReference type="AlphaFoldDB" id="A0A940N380"/>
<dbReference type="EMBL" id="JAGIZA010000020">
    <property type="protein sequence ID" value="MBP0495744.1"/>
    <property type="molecule type" value="Genomic_DNA"/>
</dbReference>
<proteinExistence type="predicted"/>
<feature type="transmembrane region" description="Helical" evidence="2">
    <location>
        <begin position="7"/>
        <end position="30"/>
    </location>
</feature>
<keyword evidence="4" id="KW-1185">Reference proteome</keyword>
<evidence type="ECO:0000313" key="3">
    <source>
        <dbReference type="EMBL" id="MBP0495744.1"/>
    </source>
</evidence>
<dbReference type="Proteomes" id="UP000677537">
    <property type="component" value="Unassembled WGS sequence"/>
</dbReference>
<evidence type="ECO:0000313" key="4">
    <source>
        <dbReference type="Proteomes" id="UP000677537"/>
    </source>
</evidence>
<feature type="region of interest" description="Disordered" evidence="1">
    <location>
        <begin position="75"/>
        <end position="101"/>
    </location>
</feature>
<keyword evidence="2" id="KW-0472">Membrane</keyword>
<gene>
    <name evidence="3" type="ORF">J5Y10_23370</name>
</gene>
<protein>
    <submittedName>
        <fullName evidence="3">Uncharacterized protein</fullName>
    </submittedName>
</protein>
<organism evidence="3 4">
    <name type="scientific">Roseomonas indoligenes</name>
    <dbReference type="NCBI Taxonomy" id="2820811"/>
    <lineage>
        <taxon>Bacteria</taxon>
        <taxon>Pseudomonadati</taxon>
        <taxon>Pseudomonadota</taxon>
        <taxon>Alphaproteobacteria</taxon>
        <taxon>Acetobacterales</taxon>
        <taxon>Roseomonadaceae</taxon>
        <taxon>Roseomonas</taxon>
    </lineage>
</organism>
<dbReference type="RefSeq" id="WP_209376539.1">
    <property type="nucleotide sequence ID" value="NZ_JAGIZA010000020.1"/>
</dbReference>
<accession>A0A940N380</accession>
<comment type="caution">
    <text evidence="3">The sequence shown here is derived from an EMBL/GenBank/DDBJ whole genome shotgun (WGS) entry which is preliminary data.</text>
</comment>
<sequence length="101" mass="10769">MPLIPAILGIIGALAAGWRGMLGMAALGVIVPPLVSSGGLLEGEMFSPSLFINFGLGLVPGSILLIARRQFRRMRDRRPKHRDTQTAVSYDDGSPQDGVEP</sequence>
<keyword evidence="2" id="KW-1133">Transmembrane helix</keyword>
<keyword evidence="2" id="KW-0812">Transmembrane</keyword>
<evidence type="ECO:0000256" key="2">
    <source>
        <dbReference type="SAM" id="Phobius"/>
    </source>
</evidence>
<reference evidence="3" key="1">
    <citation type="submission" date="2021-03" db="EMBL/GenBank/DDBJ databases">
        <authorList>
            <person name="So Y."/>
        </authorList>
    </citation>
    <scope>NUCLEOTIDE SEQUENCE</scope>
    <source>
        <strain evidence="3">SG15</strain>
    </source>
</reference>
<evidence type="ECO:0000256" key="1">
    <source>
        <dbReference type="SAM" id="MobiDB-lite"/>
    </source>
</evidence>
<feature type="transmembrane region" description="Helical" evidence="2">
    <location>
        <begin position="50"/>
        <end position="67"/>
    </location>
</feature>
<name>A0A940N380_9PROT</name>